<dbReference type="EMBL" id="UYRT01095316">
    <property type="protein sequence ID" value="VDN40178.1"/>
    <property type="molecule type" value="Genomic_DNA"/>
</dbReference>
<feature type="compositionally biased region" description="Basic and acidic residues" evidence="1">
    <location>
        <begin position="19"/>
        <end position="28"/>
    </location>
</feature>
<sequence>MPDEKQCVGTSITLTSEPVEWRIGHKESSSSTSVSVEGKDPESQIINEYRMQPAQLNSRTGTYSSTGVATAHTSQYSTVPPTPSQSMQDATESSSATRTTAISSSSTAVPQSSESISLDNTSVTNNRENDLRSKADRLLEERKMEERNAPLGVAAAAAAPGNYHDEEAFPTEHR</sequence>
<dbReference type="WBParaSite" id="GPUH_0002256101-mRNA-1">
    <property type="protein sequence ID" value="GPUH_0002256101-mRNA-1"/>
    <property type="gene ID" value="GPUH_0002256101"/>
</dbReference>
<evidence type="ECO:0000313" key="4">
    <source>
        <dbReference type="WBParaSite" id="GPUH_0002256101-mRNA-1"/>
    </source>
</evidence>
<gene>
    <name evidence="2" type="ORF">GPUH_LOCUS22534</name>
</gene>
<feature type="compositionally biased region" description="Basic and acidic residues" evidence="1">
    <location>
        <begin position="163"/>
        <end position="174"/>
    </location>
</feature>
<organism evidence="4">
    <name type="scientific">Gongylonema pulchrum</name>
    <dbReference type="NCBI Taxonomy" id="637853"/>
    <lineage>
        <taxon>Eukaryota</taxon>
        <taxon>Metazoa</taxon>
        <taxon>Ecdysozoa</taxon>
        <taxon>Nematoda</taxon>
        <taxon>Chromadorea</taxon>
        <taxon>Rhabditida</taxon>
        <taxon>Spirurina</taxon>
        <taxon>Spiruromorpha</taxon>
        <taxon>Spiruroidea</taxon>
        <taxon>Gongylonematidae</taxon>
        <taxon>Gongylonema</taxon>
    </lineage>
</organism>
<feature type="compositionally biased region" description="Basic and acidic residues" evidence="1">
    <location>
        <begin position="127"/>
        <end position="148"/>
    </location>
</feature>
<proteinExistence type="predicted"/>
<feature type="region of interest" description="Disordered" evidence="1">
    <location>
        <begin position="19"/>
        <end position="174"/>
    </location>
</feature>
<reference evidence="4" key="1">
    <citation type="submission" date="2016-06" db="UniProtKB">
        <authorList>
            <consortium name="WormBaseParasite"/>
        </authorList>
    </citation>
    <scope>IDENTIFICATION</scope>
</reference>
<evidence type="ECO:0000313" key="2">
    <source>
        <dbReference type="EMBL" id="VDN40178.1"/>
    </source>
</evidence>
<dbReference type="Proteomes" id="UP000271098">
    <property type="component" value="Unassembled WGS sequence"/>
</dbReference>
<dbReference type="AlphaFoldDB" id="A0A183ENJ3"/>
<name>A0A183ENJ3_9BILA</name>
<protein>
    <submittedName>
        <fullName evidence="4">SORBS1</fullName>
    </submittedName>
</protein>
<feature type="compositionally biased region" description="Polar residues" evidence="1">
    <location>
        <begin position="109"/>
        <end position="126"/>
    </location>
</feature>
<feature type="compositionally biased region" description="Low complexity" evidence="1">
    <location>
        <begin position="90"/>
        <end position="108"/>
    </location>
</feature>
<accession>A0A183ENJ3</accession>
<keyword evidence="3" id="KW-1185">Reference proteome</keyword>
<feature type="compositionally biased region" description="Polar residues" evidence="1">
    <location>
        <begin position="54"/>
        <end position="89"/>
    </location>
</feature>
<evidence type="ECO:0000256" key="1">
    <source>
        <dbReference type="SAM" id="MobiDB-lite"/>
    </source>
</evidence>
<evidence type="ECO:0000313" key="3">
    <source>
        <dbReference type="Proteomes" id="UP000271098"/>
    </source>
</evidence>
<reference evidence="2 3" key="2">
    <citation type="submission" date="2018-11" db="EMBL/GenBank/DDBJ databases">
        <authorList>
            <consortium name="Pathogen Informatics"/>
        </authorList>
    </citation>
    <scope>NUCLEOTIDE SEQUENCE [LARGE SCALE GENOMIC DNA]</scope>
</reference>